<dbReference type="Proteomes" id="UP000054481">
    <property type="component" value="Unassembled WGS sequence"/>
</dbReference>
<name>A0A0F7ZTM8_9HYPO</name>
<proteinExistence type="predicted"/>
<accession>A0A0F7ZTM8</accession>
<sequence length="486" mass="53511">MSRPWPSLVMHAQTDPSVQSVHLIGSWDNFCSSYAMKQDVRRGRGQWRGCYSFTDIVCDNKSTIAAHRRNGGLRMGATYYYYYEINGSTETHDPAEPWTTACPYLPGQTVNSLTVPVERTLRKRSASLSSVRQESFKTMNPDAKFMTPKPVESPLSGERARRLASAPSSLACTSTPCPPPTSSWRRFFTRKLPARNGGSSDSCSRLSGHSAPNLVDERSCRATNCNEGGSRLRDLSPDSLRQFFQQDTRSVAKPEPEMPALRISEDSTDDADEDNFATLNPPETQLYVTSLSPPPYQRSASAETVARIVTNSSSLTITAERLSNNTQERNTAQQRMLKSGGEALPKLETGSEIRWSISAISSFLADPVSPQSTEDEFSSFYDSNDDDDVLSSHYGDASSPTQALEPLLAQEPFKGYSLPRQHNEGNCEDNSKAAISRLQPPCVLTRSDYNNHLNDTKILGANIDSGLDDLVNELGWIVDAIGAGDH</sequence>
<dbReference type="PANTHER" id="PTHR40625:SF1">
    <property type="entry name" value="AMP-ACTIVATED PROTEIN KINASE GLYCOGEN-BINDING DOMAIN-CONTAINING PROTEIN"/>
    <property type="match status" value="1"/>
</dbReference>
<dbReference type="OrthoDB" id="5422351at2759"/>
<dbReference type="AlphaFoldDB" id="A0A0F7ZTM8"/>
<feature type="compositionally biased region" description="Low complexity" evidence="1">
    <location>
        <begin position="163"/>
        <end position="175"/>
    </location>
</feature>
<evidence type="ECO:0000313" key="2">
    <source>
        <dbReference type="EMBL" id="KJZ73388.1"/>
    </source>
</evidence>
<feature type="region of interest" description="Disordered" evidence="1">
    <location>
        <begin position="140"/>
        <end position="185"/>
    </location>
</feature>
<gene>
    <name evidence="2" type="ORF">HIM_07182</name>
</gene>
<keyword evidence="3" id="KW-1185">Reference proteome</keyword>
<evidence type="ECO:0000313" key="3">
    <source>
        <dbReference type="Proteomes" id="UP000054481"/>
    </source>
</evidence>
<dbReference type="PANTHER" id="PTHR40625">
    <property type="entry name" value="GTP-BINDING PROTEIN ESDC-RELATED"/>
    <property type="match status" value="1"/>
</dbReference>
<protein>
    <submittedName>
        <fullName evidence="2">Uncharacterized protein</fullName>
    </submittedName>
</protein>
<reference evidence="2 3" key="1">
    <citation type="journal article" date="2014" name="Genome Biol. Evol.">
        <title>Comparative genomics and transcriptomics analyses reveal divergent lifestyle features of nematode endoparasitic fungus Hirsutella minnesotensis.</title>
        <authorList>
            <person name="Lai Y."/>
            <person name="Liu K."/>
            <person name="Zhang X."/>
            <person name="Zhang X."/>
            <person name="Li K."/>
            <person name="Wang N."/>
            <person name="Shu C."/>
            <person name="Wu Y."/>
            <person name="Wang C."/>
            <person name="Bushley K.E."/>
            <person name="Xiang M."/>
            <person name="Liu X."/>
        </authorList>
    </citation>
    <scope>NUCLEOTIDE SEQUENCE [LARGE SCALE GENOMIC DNA]</scope>
    <source>
        <strain evidence="2 3">3608</strain>
    </source>
</reference>
<organism evidence="2 3">
    <name type="scientific">Hirsutella minnesotensis 3608</name>
    <dbReference type="NCBI Taxonomy" id="1043627"/>
    <lineage>
        <taxon>Eukaryota</taxon>
        <taxon>Fungi</taxon>
        <taxon>Dikarya</taxon>
        <taxon>Ascomycota</taxon>
        <taxon>Pezizomycotina</taxon>
        <taxon>Sordariomycetes</taxon>
        <taxon>Hypocreomycetidae</taxon>
        <taxon>Hypocreales</taxon>
        <taxon>Ophiocordycipitaceae</taxon>
        <taxon>Hirsutella</taxon>
    </lineage>
</organism>
<dbReference type="EMBL" id="KQ030535">
    <property type="protein sequence ID" value="KJZ73388.1"/>
    <property type="molecule type" value="Genomic_DNA"/>
</dbReference>
<evidence type="ECO:0000256" key="1">
    <source>
        <dbReference type="SAM" id="MobiDB-lite"/>
    </source>
</evidence>